<dbReference type="PANTHER" id="PTHR35201">
    <property type="entry name" value="TERPENE SYNTHASE"/>
    <property type="match status" value="1"/>
</dbReference>
<gene>
    <name evidence="9" type="ORF">GCM10009654_59450</name>
</gene>
<dbReference type="InterPro" id="IPR047945">
    <property type="entry name" value="MIB_synthase"/>
</dbReference>
<accession>A0ABN1V4H7</accession>
<feature type="region of interest" description="Disordered" evidence="8">
    <location>
        <begin position="37"/>
        <end position="57"/>
    </location>
</feature>
<keyword evidence="2 7" id="KW-0479">Metal-binding</keyword>
<dbReference type="RefSeq" id="WP_344283337.1">
    <property type="nucleotide sequence ID" value="NZ_BAAAKV010000073.1"/>
</dbReference>
<evidence type="ECO:0000256" key="3">
    <source>
        <dbReference type="ARBA" id="ARBA00022842"/>
    </source>
</evidence>
<evidence type="ECO:0000256" key="2">
    <source>
        <dbReference type="ARBA" id="ARBA00022723"/>
    </source>
</evidence>
<proteinExistence type="inferred from homology"/>
<dbReference type="SUPFAM" id="SSF48576">
    <property type="entry name" value="Terpenoid synthases"/>
    <property type="match status" value="1"/>
</dbReference>
<dbReference type="InterPro" id="IPR034686">
    <property type="entry name" value="Terpene_cyclase-like_2"/>
</dbReference>
<name>A0ABN1V4H7_9ACTN</name>
<evidence type="ECO:0000256" key="7">
    <source>
        <dbReference type="RuleBase" id="RU366034"/>
    </source>
</evidence>
<comment type="cofactor">
    <cofactor evidence="1 7">
        <name>Mg(2+)</name>
        <dbReference type="ChEBI" id="CHEBI:18420"/>
    </cofactor>
</comment>
<dbReference type="EC" id="4.2.3.-" evidence="7"/>
<dbReference type="NCBIfam" id="NF041167">
    <property type="entry name" value="f2_encap_cargo2"/>
    <property type="match status" value="1"/>
</dbReference>
<evidence type="ECO:0000256" key="1">
    <source>
        <dbReference type="ARBA" id="ARBA00001946"/>
    </source>
</evidence>
<keyword evidence="3 7" id="KW-0460">Magnesium</keyword>
<protein>
    <recommendedName>
        <fullName evidence="7">Terpene synthase</fullName>
        <ecNumber evidence="7">4.2.3.-</ecNumber>
    </recommendedName>
</protein>
<dbReference type="SFLD" id="SFLDG01020">
    <property type="entry name" value="Terpene_Cyclase_Like_2"/>
    <property type="match status" value="1"/>
</dbReference>
<dbReference type="PANTHER" id="PTHR35201:SF4">
    <property type="entry name" value="BETA-PINACENE SYNTHASE-RELATED"/>
    <property type="match status" value="1"/>
</dbReference>
<dbReference type="EMBL" id="BAAAKV010000073">
    <property type="protein sequence ID" value="GAA1194432.1"/>
    <property type="molecule type" value="Genomic_DNA"/>
</dbReference>
<comment type="catalytic activity">
    <reaction evidence="5">
        <text>(E)-2-methylgeranyl diphosphate + H2O = 2-methylisoborneol + diphosphate</text>
        <dbReference type="Rhea" id="RHEA:32571"/>
        <dbReference type="ChEBI" id="CHEBI:15377"/>
        <dbReference type="ChEBI" id="CHEBI:33019"/>
        <dbReference type="ChEBI" id="CHEBI:61984"/>
        <dbReference type="ChEBI" id="CHEBI:61987"/>
        <dbReference type="EC" id="4.2.3.118"/>
    </reaction>
</comment>
<evidence type="ECO:0000256" key="4">
    <source>
        <dbReference type="ARBA" id="ARBA00023239"/>
    </source>
</evidence>
<comment type="caution">
    <text evidence="9">The sequence shown here is derived from an EMBL/GenBank/DDBJ whole genome shotgun (WGS) entry which is preliminary data.</text>
</comment>
<keyword evidence="4 7" id="KW-0456">Lyase</keyword>
<dbReference type="Gene3D" id="1.10.600.10">
    <property type="entry name" value="Farnesyl Diphosphate Synthase"/>
    <property type="match status" value="1"/>
</dbReference>
<evidence type="ECO:0000256" key="8">
    <source>
        <dbReference type="SAM" id="MobiDB-lite"/>
    </source>
</evidence>
<reference evidence="9 10" key="1">
    <citation type="journal article" date="2019" name="Int. J. Syst. Evol. Microbiol.">
        <title>The Global Catalogue of Microorganisms (GCM) 10K type strain sequencing project: providing services to taxonomists for standard genome sequencing and annotation.</title>
        <authorList>
            <consortium name="The Broad Institute Genomics Platform"/>
            <consortium name="The Broad Institute Genome Sequencing Center for Infectious Disease"/>
            <person name="Wu L."/>
            <person name="Ma J."/>
        </authorList>
    </citation>
    <scope>NUCLEOTIDE SEQUENCE [LARGE SCALE GENOMIC DNA]</scope>
    <source>
        <strain evidence="9 10">JCM 12696</strain>
    </source>
</reference>
<organism evidence="9 10">
    <name type="scientific">Streptomyces hebeiensis</name>
    <dbReference type="NCBI Taxonomy" id="229486"/>
    <lineage>
        <taxon>Bacteria</taxon>
        <taxon>Bacillati</taxon>
        <taxon>Actinomycetota</taxon>
        <taxon>Actinomycetes</taxon>
        <taxon>Kitasatosporales</taxon>
        <taxon>Streptomycetaceae</taxon>
        <taxon>Streptomyces</taxon>
    </lineage>
</organism>
<evidence type="ECO:0000313" key="10">
    <source>
        <dbReference type="Proteomes" id="UP001501371"/>
    </source>
</evidence>
<dbReference type="Proteomes" id="UP001501371">
    <property type="component" value="Unassembled WGS sequence"/>
</dbReference>
<dbReference type="Pfam" id="PF19086">
    <property type="entry name" value="Terpene_syn_C_2"/>
    <property type="match status" value="1"/>
</dbReference>
<evidence type="ECO:0000256" key="5">
    <source>
        <dbReference type="ARBA" id="ARBA00035573"/>
    </source>
</evidence>
<dbReference type="SFLD" id="SFLDS00005">
    <property type="entry name" value="Isoprenoid_Synthase_Type_I"/>
    <property type="match status" value="1"/>
</dbReference>
<evidence type="ECO:0000313" key="9">
    <source>
        <dbReference type="EMBL" id="GAA1194432.1"/>
    </source>
</evidence>
<comment type="similarity">
    <text evidence="6">Belongs to the terpene synthase family. 2-methylisoborneol synthase subfamily.</text>
</comment>
<evidence type="ECO:0000256" key="6">
    <source>
        <dbReference type="ARBA" id="ARBA00035653"/>
    </source>
</evidence>
<dbReference type="InterPro" id="IPR008949">
    <property type="entry name" value="Isoprenoid_synthase_dom_sf"/>
</dbReference>
<sequence length="485" mass="52072">MPAPELSPPQSSLPAAGSRFGADVVGDAAARARDIEAATGGRPVVPSSPAPLPVGSGALDTHAADIPAAEVRTPSAAPERSAALERILRGPSGLGTASLHLARRGRPSALESLEPLESLLPSAAPSLPAAPVAPANPVALAAPVAPTDPAASAAPAAPAEGIPIPGLYYHPVPEPDPVRVEEVSRRIKAWALDEVDLYPEDWEDQFDGFSVGRYMVACHPDAPTVDHLMLATRLMVAENAVDDCYCEDHGGSPIGLGGRLLLAHTALDPLHTTEEYAPRWAESLHSDAPRRAYRSAMEHFVHMASPSQADRFRHDMARLHMGYLAEAAWAETDHVPEVWEYLAMRQFNNFRPCPTITDAVGGYELPADLHAQPAMQRVIALAGNATTIVNDLYSYTKELAGPGRHLNLPVVLAEREGVSVREAYLKAVEVHNDLMHTFEAEAASLAAACPVPSVQRFLRGVAAWVDGNHYWHQTNTYRYSLPDFW</sequence>
<keyword evidence="10" id="KW-1185">Reference proteome</keyword>